<protein>
    <submittedName>
        <fullName evidence="1">Uncharacterized protein</fullName>
    </submittedName>
</protein>
<feature type="non-terminal residue" evidence="1">
    <location>
        <position position="36"/>
    </location>
</feature>
<gene>
    <name evidence="1" type="ORF">S03H2_49271</name>
</gene>
<reference evidence="1" key="1">
    <citation type="journal article" date="2014" name="Front. Microbiol.">
        <title>High frequency of phylogenetically diverse reductive dehalogenase-homologous genes in deep subseafloor sedimentary metagenomes.</title>
        <authorList>
            <person name="Kawai M."/>
            <person name="Futagami T."/>
            <person name="Toyoda A."/>
            <person name="Takaki Y."/>
            <person name="Nishi S."/>
            <person name="Hori S."/>
            <person name="Arai W."/>
            <person name="Tsubouchi T."/>
            <person name="Morono Y."/>
            <person name="Uchiyama I."/>
            <person name="Ito T."/>
            <person name="Fujiyama A."/>
            <person name="Inagaki F."/>
            <person name="Takami H."/>
        </authorList>
    </citation>
    <scope>NUCLEOTIDE SEQUENCE</scope>
    <source>
        <strain evidence="1">Expedition CK06-06</strain>
    </source>
</reference>
<proteinExistence type="predicted"/>
<dbReference type="AlphaFoldDB" id="X1HLV1"/>
<evidence type="ECO:0000313" key="1">
    <source>
        <dbReference type="EMBL" id="GAH71116.1"/>
    </source>
</evidence>
<comment type="caution">
    <text evidence="1">The sequence shown here is derived from an EMBL/GenBank/DDBJ whole genome shotgun (WGS) entry which is preliminary data.</text>
</comment>
<dbReference type="EMBL" id="BARU01031125">
    <property type="protein sequence ID" value="GAH71116.1"/>
    <property type="molecule type" value="Genomic_DNA"/>
</dbReference>
<organism evidence="1">
    <name type="scientific">marine sediment metagenome</name>
    <dbReference type="NCBI Taxonomy" id="412755"/>
    <lineage>
        <taxon>unclassified sequences</taxon>
        <taxon>metagenomes</taxon>
        <taxon>ecological metagenomes</taxon>
    </lineage>
</organism>
<sequence>MKQITVENLKAGDTILTFDPNLFTWIKCKIVQIEKY</sequence>
<accession>X1HLV1</accession>
<name>X1HLV1_9ZZZZ</name>